<keyword evidence="1" id="KW-1133">Transmembrane helix</keyword>
<evidence type="ECO:0000313" key="3">
    <source>
        <dbReference type="Proteomes" id="UP001596024"/>
    </source>
</evidence>
<evidence type="ECO:0000313" key="2">
    <source>
        <dbReference type="EMBL" id="MFC4726363.1"/>
    </source>
</evidence>
<accession>A0ABV9NIH2</accession>
<dbReference type="Proteomes" id="UP001596024">
    <property type="component" value="Unassembled WGS sequence"/>
</dbReference>
<evidence type="ECO:0000256" key="1">
    <source>
        <dbReference type="SAM" id="Phobius"/>
    </source>
</evidence>
<name>A0ABV9NIH2_9PROT</name>
<comment type="caution">
    <text evidence="2">The sequence shown here is derived from an EMBL/GenBank/DDBJ whole genome shotgun (WGS) entry which is preliminary data.</text>
</comment>
<keyword evidence="1" id="KW-0472">Membrane</keyword>
<organism evidence="2 3">
    <name type="scientific">Glycocaulis abyssi</name>
    <dbReference type="NCBI Taxonomy" id="1433403"/>
    <lineage>
        <taxon>Bacteria</taxon>
        <taxon>Pseudomonadati</taxon>
        <taxon>Pseudomonadota</taxon>
        <taxon>Alphaproteobacteria</taxon>
        <taxon>Maricaulales</taxon>
        <taxon>Maricaulaceae</taxon>
        <taxon>Glycocaulis</taxon>
    </lineage>
</organism>
<dbReference type="RefSeq" id="WP_371395140.1">
    <property type="nucleotide sequence ID" value="NZ_CP163422.1"/>
</dbReference>
<proteinExistence type="predicted"/>
<reference evidence="3" key="1">
    <citation type="journal article" date="2019" name="Int. J. Syst. Evol. Microbiol.">
        <title>The Global Catalogue of Microorganisms (GCM) 10K type strain sequencing project: providing services to taxonomists for standard genome sequencing and annotation.</title>
        <authorList>
            <consortium name="The Broad Institute Genomics Platform"/>
            <consortium name="The Broad Institute Genome Sequencing Center for Infectious Disease"/>
            <person name="Wu L."/>
            <person name="Ma J."/>
        </authorList>
    </citation>
    <scope>NUCLEOTIDE SEQUENCE [LARGE SCALE GENOMIC DNA]</scope>
    <source>
        <strain evidence="3">CCUG 62981</strain>
    </source>
</reference>
<sequence length="95" mass="10316">MNQLDNLLNRLLRTEPDRDLTGLEARVWSRIEVMQSGRVTAWLRALPVTATASALALGFATALLSAPPRHTVEDMAVFSTNTPLAPSTLLTGTSR</sequence>
<gene>
    <name evidence="2" type="ORF">ACFPB0_13785</name>
</gene>
<keyword evidence="3" id="KW-1185">Reference proteome</keyword>
<protein>
    <submittedName>
        <fullName evidence="2">Uncharacterized protein</fullName>
    </submittedName>
</protein>
<feature type="transmembrane region" description="Helical" evidence="1">
    <location>
        <begin position="42"/>
        <end position="66"/>
    </location>
</feature>
<dbReference type="EMBL" id="JBHSGQ010000010">
    <property type="protein sequence ID" value="MFC4726363.1"/>
    <property type="molecule type" value="Genomic_DNA"/>
</dbReference>
<keyword evidence="1" id="KW-0812">Transmembrane</keyword>